<evidence type="ECO:0000256" key="3">
    <source>
        <dbReference type="ARBA" id="ARBA00022741"/>
    </source>
</evidence>
<accession>A0A844KMI4</accession>
<evidence type="ECO:0000259" key="8">
    <source>
        <dbReference type="Pfam" id="PF02503"/>
    </source>
</evidence>
<dbReference type="Gene3D" id="1.20.58.310">
    <property type="entry name" value="Polyphosphate kinase N-terminal domain"/>
    <property type="match status" value="1"/>
</dbReference>
<dbReference type="InterPro" id="IPR036832">
    <property type="entry name" value="PPK_N_dom_sf"/>
</dbReference>
<dbReference type="SUPFAM" id="SSF140356">
    <property type="entry name" value="PPK N-terminal domain-like"/>
    <property type="match status" value="1"/>
</dbReference>
<dbReference type="InterPro" id="IPR003414">
    <property type="entry name" value="PP_kinase"/>
</dbReference>
<evidence type="ECO:0000259" key="11">
    <source>
        <dbReference type="Pfam" id="PF17941"/>
    </source>
</evidence>
<name>A0A844KMI4_9FIRM</name>
<protein>
    <recommendedName>
        <fullName evidence="6 7">Polyphosphate kinase</fullName>
        <ecNumber evidence="6 7">2.7.4.1</ecNumber>
    </recommendedName>
    <alternativeName>
        <fullName evidence="6">ATP-polyphosphate phosphotransferase</fullName>
    </alternativeName>
    <alternativeName>
        <fullName evidence="6">Polyphosphoric acid kinase</fullName>
    </alternativeName>
</protein>
<keyword evidence="2 6" id="KW-0808">Transferase</keyword>
<dbReference type="NCBIfam" id="NF003921">
    <property type="entry name" value="PRK05443.2-2"/>
    <property type="match status" value="1"/>
</dbReference>
<dbReference type="PANTHER" id="PTHR30218:SF0">
    <property type="entry name" value="POLYPHOSPHATE KINASE"/>
    <property type="match status" value="1"/>
</dbReference>
<dbReference type="Gene3D" id="3.30.1840.10">
    <property type="entry name" value="Polyphosphate kinase middle domain"/>
    <property type="match status" value="1"/>
</dbReference>
<dbReference type="EC" id="2.7.4.1" evidence="6 7"/>
<dbReference type="SUPFAM" id="SSF143724">
    <property type="entry name" value="PHP14-like"/>
    <property type="match status" value="1"/>
</dbReference>
<evidence type="ECO:0000256" key="5">
    <source>
        <dbReference type="ARBA" id="ARBA00022840"/>
    </source>
</evidence>
<feature type="domain" description="Polyphosphate kinase C-terminal" evidence="10">
    <location>
        <begin position="534"/>
        <end position="704"/>
    </location>
</feature>
<dbReference type="NCBIfam" id="TIGR03705">
    <property type="entry name" value="poly_P_kin"/>
    <property type="match status" value="1"/>
</dbReference>
<dbReference type="Pfam" id="PF13090">
    <property type="entry name" value="PP_kinase_C"/>
    <property type="match status" value="1"/>
</dbReference>
<feature type="domain" description="Polyphosphate kinase middle" evidence="8">
    <location>
        <begin position="158"/>
        <end position="333"/>
    </location>
</feature>
<dbReference type="InterPro" id="IPR036830">
    <property type="entry name" value="PP_kinase_middle_dom_sf"/>
</dbReference>
<keyword evidence="6" id="KW-0460">Magnesium</keyword>
<dbReference type="GO" id="GO:0046872">
    <property type="term" value="F:metal ion binding"/>
    <property type="evidence" value="ECO:0007669"/>
    <property type="project" value="UniProtKB-KW"/>
</dbReference>
<gene>
    <name evidence="12" type="primary">ppk1</name>
    <name evidence="6" type="synonym">ppk</name>
    <name evidence="12" type="ORF">GMD30_08180</name>
</gene>
<dbReference type="GO" id="GO:0008976">
    <property type="term" value="F:polyphosphate kinase activity"/>
    <property type="evidence" value="ECO:0007669"/>
    <property type="project" value="UniProtKB-UniRule"/>
</dbReference>
<comment type="catalytic activity">
    <reaction evidence="6 7">
        <text>[phosphate](n) + ATP = [phosphate](n+1) + ADP</text>
        <dbReference type="Rhea" id="RHEA:19573"/>
        <dbReference type="Rhea" id="RHEA-COMP:9859"/>
        <dbReference type="Rhea" id="RHEA-COMP:14280"/>
        <dbReference type="ChEBI" id="CHEBI:16838"/>
        <dbReference type="ChEBI" id="CHEBI:30616"/>
        <dbReference type="ChEBI" id="CHEBI:456216"/>
        <dbReference type="EC" id="2.7.4.1"/>
    </reaction>
</comment>
<dbReference type="GO" id="GO:0006799">
    <property type="term" value="P:polyphosphate biosynthetic process"/>
    <property type="evidence" value="ECO:0007669"/>
    <property type="project" value="UniProtKB-UniRule"/>
</dbReference>
<comment type="caution">
    <text evidence="12">The sequence shown here is derived from an EMBL/GenBank/DDBJ whole genome shotgun (WGS) entry which is preliminary data.</text>
</comment>
<dbReference type="InterPro" id="IPR025198">
    <property type="entry name" value="PPK_N_dom"/>
</dbReference>
<evidence type="ECO:0000256" key="2">
    <source>
        <dbReference type="ARBA" id="ARBA00022679"/>
    </source>
</evidence>
<evidence type="ECO:0000259" key="9">
    <source>
        <dbReference type="Pfam" id="PF13089"/>
    </source>
</evidence>
<dbReference type="GO" id="GO:0009358">
    <property type="term" value="C:polyphosphate kinase complex"/>
    <property type="evidence" value="ECO:0007669"/>
    <property type="project" value="InterPro"/>
</dbReference>
<dbReference type="InterPro" id="IPR025200">
    <property type="entry name" value="PPK_C_dom2"/>
</dbReference>
<dbReference type="HAMAP" id="MF_00347">
    <property type="entry name" value="Polyphosphate_kinase"/>
    <property type="match status" value="1"/>
</dbReference>
<dbReference type="GO" id="GO:0005524">
    <property type="term" value="F:ATP binding"/>
    <property type="evidence" value="ECO:0007669"/>
    <property type="project" value="UniProtKB-KW"/>
</dbReference>
<feature type="binding site" evidence="6">
    <location>
        <position position="406"/>
    </location>
    <ligand>
        <name>Mg(2+)</name>
        <dbReference type="ChEBI" id="CHEBI:18420"/>
    </ligand>
</feature>
<dbReference type="SUPFAM" id="SSF56024">
    <property type="entry name" value="Phospholipase D/nuclease"/>
    <property type="match status" value="2"/>
</dbReference>
<dbReference type="Gene3D" id="3.30.870.10">
    <property type="entry name" value="Endonuclease Chain A"/>
    <property type="match status" value="2"/>
</dbReference>
<feature type="binding site" evidence="6">
    <location>
        <position position="436"/>
    </location>
    <ligand>
        <name>Mg(2+)</name>
        <dbReference type="ChEBI" id="CHEBI:18420"/>
    </ligand>
</feature>
<dbReference type="PIRSF" id="PIRSF015589">
    <property type="entry name" value="PP_kinase"/>
    <property type="match status" value="1"/>
</dbReference>
<feature type="domain" description="Polyphosphate kinase N-terminal" evidence="9">
    <location>
        <begin position="41"/>
        <end position="146"/>
    </location>
</feature>
<sequence length="717" mass="82691">MHIWNRFLYQLAGQLKRAENIIRQRIKRQETNQMKNTEKCYTNRELSWLQFNERVLNEAGNPRVPLAERMTFASIYQTNLDEFFMVRVGTLMMQMNAKEKVIENKTGMTSEEQVKEILAHVCLLEKKKAKIYEQLMGELEPKGIRIINFNRLSNEEGRLLEQYFDAHIAPFLSPMVIGKQQPFPFLANKQLYAIVLLTSQKGKKKTGIVPCSNSVFKRLIEIPTRPGCFMLSEELILHFISKLYPKYTIREKSIMRVTRNADIDAHDLYDEDMDYRDMMEQLIKKRVRLDPVRVELSRKINDEAKQELSNFLEIGTSHIINVKTPLDLSFVFTLQNYLRDQKELFYEKRSPRETPALSMHESILSQVEKKDVLLSYPFESMKPFIKMLNDAAEDPDVVSIKMTLYRVADRSKIIDALIEAAENGKEVVVLVELRARFDEANNIEMSHRLEDAGCQILYGLGDYKVHSKLCLITQKKGDSYAYITQIGTGNYNEKTSRLYTDLSLITANQAIGADAAKVFLALQQGETVDEVSELLVAPKCLQNKVLEMMEEQIANKKAGKEAYIGVKINSLTDKVLIDKMIEASQTGVKIDLIVRGICCLKPQISGVTENIRVISVVGRYLEHSRIYRFGVGDEEKMYIASADFMTRNTVRRVEVAAPVYDPAIRERIRYIFDTIMKDDEKGKEQNAEGIYEDRHINEEPVNSQEIFFQDAYEACNK</sequence>
<dbReference type="Pfam" id="PF13089">
    <property type="entry name" value="PP_kinase_N"/>
    <property type="match status" value="1"/>
</dbReference>
<dbReference type="Pfam" id="PF17941">
    <property type="entry name" value="PP_kinase_C_1"/>
    <property type="match status" value="1"/>
</dbReference>
<dbReference type="InterPro" id="IPR024953">
    <property type="entry name" value="PP_kinase_middle"/>
</dbReference>
<keyword evidence="1 6" id="KW-0597">Phosphoprotein</keyword>
<feature type="binding site" evidence="6">
    <location>
        <position position="79"/>
    </location>
    <ligand>
        <name>ATP</name>
        <dbReference type="ChEBI" id="CHEBI:30616"/>
    </ligand>
</feature>
<keyword evidence="3 6" id="KW-0547">Nucleotide-binding</keyword>
<comment type="PTM">
    <text evidence="6 7">An intermediate of this reaction is the autophosphorylated ppk in which a phosphate is covalently linked to a histidine residue through a N-P bond.</text>
</comment>
<keyword evidence="4 6" id="KW-0418">Kinase</keyword>
<feature type="domain" description="Polyphosphate kinase C-terminal" evidence="11">
    <location>
        <begin position="363"/>
        <end position="524"/>
    </location>
</feature>
<feature type="binding site" evidence="6">
    <location>
        <position position="499"/>
    </location>
    <ligand>
        <name>ATP</name>
        <dbReference type="ChEBI" id="CHEBI:30616"/>
    </ligand>
</feature>
<evidence type="ECO:0000256" key="7">
    <source>
        <dbReference type="RuleBase" id="RU003800"/>
    </source>
</evidence>
<evidence type="ECO:0000256" key="1">
    <source>
        <dbReference type="ARBA" id="ARBA00022553"/>
    </source>
</evidence>
<evidence type="ECO:0000256" key="4">
    <source>
        <dbReference type="ARBA" id="ARBA00022777"/>
    </source>
</evidence>
<dbReference type="EMBL" id="WNAL01000014">
    <property type="protein sequence ID" value="MTR81685.1"/>
    <property type="molecule type" value="Genomic_DNA"/>
</dbReference>
<dbReference type="PANTHER" id="PTHR30218">
    <property type="entry name" value="POLYPHOSPHATE KINASE"/>
    <property type="match status" value="1"/>
</dbReference>
<proteinExistence type="inferred from homology"/>
<dbReference type="AlphaFoldDB" id="A0A844KMI4"/>
<organism evidence="12 13">
    <name type="scientific">Roseburia faecis</name>
    <dbReference type="NCBI Taxonomy" id="301302"/>
    <lineage>
        <taxon>Bacteria</taxon>
        <taxon>Bacillati</taxon>
        <taxon>Bacillota</taxon>
        <taxon>Clostridia</taxon>
        <taxon>Lachnospirales</taxon>
        <taxon>Lachnospiraceae</taxon>
        <taxon>Roseburia</taxon>
    </lineage>
</organism>
<reference evidence="12 13" key="1">
    <citation type="journal article" date="2019" name="Nat. Med.">
        <title>A library of human gut bacterial isolates paired with longitudinal multiomics data enables mechanistic microbiome research.</title>
        <authorList>
            <person name="Poyet M."/>
            <person name="Groussin M."/>
            <person name="Gibbons S.M."/>
            <person name="Avila-Pacheco J."/>
            <person name="Jiang X."/>
            <person name="Kearney S.M."/>
            <person name="Perrotta A.R."/>
            <person name="Berdy B."/>
            <person name="Zhao S."/>
            <person name="Lieberman T.D."/>
            <person name="Swanson P.K."/>
            <person name="Smith M."/>
            <person name="Roesemann S."/>
            <person name="Alexander J.E."/>
            <person name="Rich S.A."/>
            <person name="Livny J."/>
            <person name="Vlamakis H."/>
            <person name="Clish C."/>
            <person name="Bullock K."/>
            <person name="Deik A."/>
            <person name="Scott J."/>
            <person name="Pierce K.A."/>
            <person name="Xavier R.J."/>
            <person name="Alm E.J."/>
        </authorList>
    </citation>
    <scope>NUCLEOTIDE SEQUENCE [LARGE SCALE GENOMIC DNA]</scope>
    <source>
        <strain evidence="12 13">BIOML-A1</strain>
    </source>
</reference>
<dbReference type="InterPro" id="IPR041108">
    <property type="entry name" value="PP_kinase_C_1"/>
</dbReference>
<comment type="cofactor">
    <cofactor evidence="6">
        <name>Mg(2+)</name>
        <dbReference type="ChEBI" id="CHEBI:18420"/>
    </cofactor>
</comment>
<feature type="binding site" evidence="6">
    <location>
        <position position="595"/>
    </location>
    <ligand>
        <name>ATP</name>
        <dbReference type="ChEBI" id="CHEBI:30616"/>
    </ligand>
</feature>
<dbReference type="NCBIfam" id="NF003917">
    <property type="entry name" value="PRK05443.1-1"/>
    <property type="match status" value="1"/>
</dbReference>
<comment type="similarity">
    <text evidence="6 7">Belongs to the polyphosphate kinase 1 (PPK1) family.</text>
</comment>
<evidence type="ECO:0000313" key="13">
    <source>
        <dbReference type="Proteomes" id="UP000446657"/>
    </source>
</evidence>
<keyword evidence="6" id="KW-0479">Metal-binding</keyword>
<dbReference type="RefSeq" id="WP_155176471.1">
    <property type="nucleotide sequence ID" value="NZ_WNAK01000014.1"/>
</dbReference>
<feature type="binding site" evidence="6">
    <location>
        <position position="623"/>
    </location>
    <ligand>
        <name>ATP</name>
        <dbReference type="ChEBI" id="CHEBI:30616"/>
    </ligand>
</feature>
<evidence type="ECO:0000259" key="10">
    <source>
        <dbReference type="Pfam" id="PF13090"/>
    </source>
</evidence>
<evidence type="ECO:0000256" key="6">
    <source>
        <dbReference type="HAMAP-Rule" id="MF_00347"/>
    </source>
</evidence>
<feature type="active site" description="Phosphohistidine intermediate" evidence="6">
    <location>
        <position position="466"/>
    </location>
</feature>
<keyword evidence="5 6" id="KW-0067">ATP-binding</keyword>
<dbReference type="Proteomes" id="UP000446657">
    <property type="component" value="Unassembled WGS sequence"/>
</dbReference>
<evidence type="ECO:0000313" key="12">
    <source>
        <dbReference type="EMBL" id="MTR81685.1"/>
    </source>
</evidence>
<comment type="function">
    <text evidence="6 7">Catalyzes the reversible transfer of the terminal phosphate of ATP to form a long-chain polyphosphate (polyP).</text>
</comment>
<dbReference type="Pfam" id="PF02503">
    <property type="entry name" value="PP_kinase"/>
    <property type="match status" value="1"/>
</dbReference>